<evidence type="ECO:0000313" key="1">
    <source>
        <dbReference type="EMBL" id="EMN18266.1"/>
    </source>
</evidence>
<name>A0ABC9SKK3_LEPBO</name>
<gene>
    <name evidence="1" type="ORF">LEP1GSC056_1581</name>
</gene>
<accession>A0ABC9SKK3</accession>
<sequence>MGHSLSFLKFPNLLTKIIYQLSQSYILWRLKRNLKIYQAL</sequence>
<organism evidence="1 2">
    <name type="scientific">Leptospira borgpetersenii str. Brem 328</name>
    <dbReference type="NCBI Taxonomy" id="1049780"/>
    <lineage>
        <taxon>Bacteria</taxon>
        <taxon>Pseudomonadati</taxon>
        <taxon>Spirochaetota</taxon>
        <taxon>Spirochaetia</taxon>
        <taxon>Leptospirales</taxon>
        <taxon>Leptospiraceae</taxon>
        <taxon>Leptospira</taxon>
    </lineage>
</organism>
<evidence type="ECO:0000313" key="2">
    <source>
        <dbReference type="Proteomes" id="UP000012166"/>
    </source>
</evidence>
<dbReference type="EMBL" id="AHMS02000020">
    <property type="protein sequence ID" value="EMN18266.1"/>
    <property type="molecule type" value="Genomic_DNA"/>
</dbReference>
<evidence type="ECO:0008006" key="3">
    <source>
        <dbReference type="Google" id="ProtNLM"/>
    </source>
</evidence>
<proteinExistence type="predicted"/>
<protein>
    <recommendedName>
        <fullName evidence="3">SLEI domain protein, PF07620 family</fullName>
    </recommendedName>
</protein>
<dbReference type="Proteomes" id="UP000012166">
    <property type="component" value="Unassembled WGS sequence"/>
</dbReference>
<reference evidence="1 2" key="1">
    <citation type="submission" date="2013-01" db="EMBL/GenBank/DDBJ databases">
        <authorList>
            <person name="Harkins D.M."/>
            <person name="Durkin A.S."/>
            <person name="Brinkac L.M."/>
            <person name="Haft D.H."/>
            <person name="Selengut J.D."/>
            <person name="Sanka R."/>
            <person name="DePew J."/>
            <person name="Purushe J."/>
            <person name="Hartskeerl R.A."/>
            <person name="Ahmed A."/>
            <person name="van der Linden H."/>
            <person name="Goris M.G.A."/>
            <person name="Vinetz J.M."/>
            <person name="Sutton G.G."/>
            <person name="Nierman W.C."/>
            <person name="Fouts D.E."/>
        </authorList>
    </citation>
    <scope>NUCLEOTIDE SEQUENCE [LARGE SCALE GENOMIC DNA]</scope>
    <source>
        <strain evidence="1 2">Brem 328</strain>
    </source>
</reference>
<comment type="caution">
    <text evidence="1">The sequence shown here is derived from an EMBL/GenBank/DDBJ whole genome shotgun (WGS) entry which is preliminary data.</text>
</comment>
<dbReference type="AlphaFoldDB" id="A0ABC9SKK3"/>